<dbReference type="RefSeq" id="WP_005962867.1">
    <property type="nucleotide sequence ID" value="NZ_CP040505.1"/>
</dbReference>
<dbReference type="eggNOG" id="COG4172">
    <property type="taxonomic scope" value="Bacteria"/>
</dbReference>
<keyword evidence="6" id="KW-0812">Transmembrane</keyword>
<dbReference type="GO" id="GO:0042626">
    <property type="term" value="F:ATPase-coupled transmembrane transporter activity"/>
    <property type="evidence" value="ECO:0007669"/>
    <property type="project" value="TreeGrafter"/>
</dbReference>
<keyword evidence="6" id="KW-0472">Membrane</keyword>
<evidence type="ECO:0000256" key="5">
    <source>
        <dbReference type="SAM" id="MobiDB-lite"/>
    </source>
</evidence>
<evidence type="ECO:0000256" key="4">
    <source>
        <dbReference type="ARBA" id="ARBA00022840"/>
    </source>
</evidence>
<keyword evidence="6" id="KW-1133">Transmembrane helix</keyword>
<evidence type="ECO:0000256" key="6">
    <source>
        <dbReference type="SAM" id="Phobius"/>
    </source>
</evidence>
<dbReference type="SMART" id="SM00382">
    <property type="entry name" value="AAA"/>
    <property type="match status" value="2"/>
</dbReference>
<feature type="compositionally biased region" description="Low complexity" evidence="5">
    <location>
        <begin position="454"/>
        <end position="471"/>
    </location>
</feature>
<dbReference type="Gene3D" id="3.40.50.300">
    <property type="entry name" value="P-loop containing nucleotide triphosphate hydrolases"/>
    <property type="match status" value="2"/>
</dbReference>
<dbReference type="AlphaFoldDB" id="N6WDS5"/>
<feature type="compositionally biased region" description="Low complexity" evidence="5">
    <location>
        <begin position="437"/>
        <end position="447"/>
    </location>
</feature>
<dbReference type="Pfam" id="PF00005">
    <property type="entry name" value="ABC_tran"/>
    <property type="match status" value="2"/>
</dbReference>
<feature type="compositionally biased region" description="Basic and acidic residues" evidence="5">
    <location>
        <begin position="548"/>
        <end position="562"/>
    </location>
</feature>
<feature type="domain" description="ABC transporter" evidence="7">
    <location>
        <begin position="591"/>
        <end position="824"/>
    </location>
</feature>
<dbReference type="InterPro" id="IPR003439">
    <property type="entry name" value="ABC_transporter-like_ATP-bd"/>
</dbReference>
<evidence type="ECO:0000256" key="2">
    <source>
        <dbReference type="ARBA" id="ARBA00022448"/>
    </source>
</evidence>
<evidence type="ECO:0000256" key="3">
    <source>
        <dbReference type="ARBA" id="ARBA00022741"/>
    </source>
</evidence>
<comment type="caution">
    <text evidence="8">The sequence shown here is derived from an EMBL/GenBank/DDBJ whole genome shotgun (WGS) entry which is preliminary data.</text>
</comment>
<evidence type="ECO:0000256" key="1">
    <source>
        <dbReference type="ARBA" id="ARBA00005417"/>
    </source>
</evidence>
<dbReference type="PANTHER" id="PTHR43553:SF24">
    <property type="entry name" value="ENERGY-COUPLING FACTOR TRANSPORTER ATP-BINDING PROTEIN ECFA1"/>
    <property type="match status" value="1"/>
</dbReference>
<name>N6WDS5_9ACTO</name>
<dbReference type="EMBL" id="AQHZ01000015">
    <property type="protein sequence ID" value="ENO18384.1"/>
    <property type="molecule type" value="Genomic_DNA"/>
</dbReference>
<dbReference type="PANTHER" id="PTHR43553">
    <property type="entry name" value="HEAVY METAL TRANSPORTER"/>
    <property type="match status" value="1"/>
</dbReference>
<dbReference type="InterPro" id="IPR027417">
    <property type="entry name" value="P-loop_NTPase"/>
</dbReference>
<dbReference type="InterPro" id="IPR050095">
    <property type="entry name" value="ECF_ABC_transporter_ATP-bd"/>
</dbReference>
<dbReference type="eggNOG" id="COG1122">
    <property type="taxonomic scope" value="Bacteria"/>
</dbReference>
<dbReference type="GO" id="GO:0043190">
    <property type="term" value="C:ATP-binding cassette (ABC) transporter complex"/>
    <property type="evidence" value="ECO:0007669"/>
    <property type="project" value="TreeGrafter"/>
</dbReference>
<dbReference type="GO" id="GO:0016887">
    <property type="term" value="F:ATP hydrolysis activity"/>
    <property type="evidence" value="ECO:0007669"/>
    <property type="project" value="InterPro"/>
</dbReference>
<dbReference type="InterPro" id="IPR015856">
    <property type="entry name" value="ABC_transpr_CbiO/EcfA_su"/>
</dbReference>
<comment type="similarity">
    <text evidence="1">Belongs to the ABC transporter superfamily.</text>
</comment>
<feature type="compositionally biased region" description="Pro residues" evidence="5">
    <location>
        <begin position="472"/>
        <end position="484"/>
    </location>
</feature>
<feature type="region of interest" description="Disordered" evidence="5">
    <location>
        <begin position="436"/>
        <end position="501"/>
    </location>
</feature>
<feature type="transmembrane region" description="Helical" evidence="6">
    <location>
        <begin position="61"/>
        <end position="84"/>
    </location>
</feature>
<dbReference type="STRING" id="888050.HMPREF9004_0953"/>
<sequence length="824" mass="86785">MAKRRSPLEPVEIATAGILSGLTVVLGLLGSALPIFTLLFQVAAAIPIAMISSRLRTRASLAALIVSILMSAGVGGLPTAWAVTKTVLVGWVVGFLHRKGAGSFLVFLTAFGIGVIGAAITWGVLSVLEESRTLLLDSTRTSMNGYFTVLEGVPTLAPSVELARSWVELMLEYWWTWIPASSGLWVFLLALAAYWLLTRVLRRIDIVREWDPLFAPEGSDSTSPASQIAPLPLKLEGVGFTYPGADEAALTDLSVRIDAGFTVVLGPNGSGKSTLALVLAGAEPSSGRVIRPGRAGLGEFGGTALVAQRSELQFLGTTVVEDIYWGMSPEERSSVDLPGLLARVGLSGLEDSETRRLSGGQLQRLALAGALARRPKLLISDESTAMIDPAGRVQLLGILRGLAAEGTAVVHITHDPLESACAERVIRLEGGRVVEDSSAPVSASSVPSAPPLPSTDSLASVDSLVSADSLPSAPPLPSATPHPSTPLAASRTEAAREALVRGADAQATVDADAMADVQAAKAAFPSVPHRPRFGALASQEPTRVYTQGHRDPASRGDAKEPSRAYMPETQAPPSLRLSPRSPSDHGEVEHLWARGLGHAYNPGTPWEREVLSEVSFFVSPGQSILITGENGSGKSTLARILTGLMRPSRGRCTLGSQPVHLRVGEVALSRQFARLQLQRPSVGLDILSAAGFGPLVGTSPSGRPHRGTSARKGTFLNPEEAEYLLASALTEVGLDPSLSSKSVDELSGGQQRRVALAGLLAASPKVIVLDEPMAGLDADSRETLVRMLDQRKARGLGIVVISHDTEGLEALCDRRFHLDKGVLS</sequence>
<feature type="transmembrane region" description="Helical" evidence="6">
    <location>
        <begin position="13"/>
        <end position="40"/>
    </location>
</feature>
<dbReference type="InterPro" id="IPR003593">
    <property type="entry name" value="AAA+_ATPase"/>
</dbReference>
<dbReference type="GO" id="GO:0005524">
    <property type="term" value="F:ATP binding"/>
    <property type="evidence" value="ECO:0007669"/>
    <property type="project" value="UniProtKB-KW"/>
</dbReference>
<dbReference type="CDD" id="cd03225">
    <property type="entry name" value="ABC_cobalt_CbiO_domain1"/>
    <property type="match status" value="2"/>
</dbReference>
<reference evidence="8 9" key="1">
    <citation type="submission" date="2013-03" db="EMBL/GenBank/DDBJ databases">
        <title>Reference genome for the Human Microbiome Project.</title>
        <authorList>
            <person name="Aqrawi P."/>
            <person name="Ayvaz T."/>
            <person name="Bess C."/>
            <person name="Blankenburg K."/>
            <person name="Coyle M."/>
            <person name="Deng J."/>
            <person name="Forbes L."/>
            <person name="Fowler G."/>
            <person name="Francisco L."/>
            <person name="Fu Q."/>
            <person name="Gibbs R."/>
            <person name="Gross S."/>
            <person name="Gubbala S."/>
            <person name="Hale W."/>
            <person name="Hemphill L."/>
            <person name="Highlander S."/>
            <person name="Hirani K."/>
            <person name="Jackson L."/>
            <person name="Jakkamsetti A."/>
            <person name="Javaid M."/>
            <person name="Jayaseelan J.C."/>
            <person name="Jiang H."/>
            <person name="Joshi V."/>
            <person name="Korchina V."/>
            <person name="Kovar C."/>
            <person name="Lara F."/>
            <person name="Lee S."/>
            <person name="Liu Y."/>
            <person name="Mata R."/>
            <person name="Mathew T."/>
            <person name="Munidasa M."/>
            <person name="Muzny D."/>
            <person name="Nazareth L."/>
            <person name="Ngo R."/>
            <person name="Nguyen L."/>
            <person name="Nguyen N."/>
            <person name="Okwuonu G."/>
            <person name="Ongeri F."/>
            <person name="Palculict T."/>
            <person name="Patil S."/>
            <person name="Petrosino J."/>
            <person name="Pham C."/>
            <person name="Pham P."/>
            <person name="Pu L.-L."/>
            <person name="Qin X."/>
            <person name="Qu J."/>
            <person name="Reid J."/>
            <person name="Ross M."/>
            <person name="Ruth R."/>
            <person name="Saada N."/>
            <person name="San Lucas F."/>
            <person name="Santibanez J."/>
            <person name="Shang Y."/>
            <person name="Simmons D."/>
            <person name="Song X.-Z."/>
            <person name="Tang L.-Y."/>
            <person name="Thornton R."/>
            <person name="Warren J."/>
            <person name="Weissenberger G."/>
            <person name="Wilczek-Boney K."/>
            <person name="Worley K."/>
            <person name="Youmans B."/>
            <person name="Zhang J."/>
            <person name="Zhang L."/>
            <person name="Zhao Z."/>
            <person name="Zhou C."/>
            <person name="Zhu D."/>
            <person name="Zhu Y."/>
        </authorList>
    </citation>
    <scope>NUCLEOTIDE SEQUENCE [LARGE SCALE GENOMIC DNA]</scope>
    <source>
        <strain evidence="8 9">F0333</strain>
    </source>
</reference>
<dbReference type="Pfam" id="PF09991">
    <property type="entry name" value="DUF2232"/>
    <property type="match status" value="1"/>
</dbReference>
<evidence type="ECO:0000313" key="8">
    <source>
        <dbReference type="EMBL" id="ENO18384.1"/>
    </source>
</evidence>
<proteinExistence type="inferred from homology"/>
<keyword evidence="2" id="KW-0813">Transport</keyword>
<dbReference type="Proteomes" id="UP000013015">
    <property type="component" value="Unassembled WGS sequence"/>
</dbReference>
<feature type="transmembrane region" description="Helical" evidence="6">
    <location>
        <begin position="173"/>
        <end position="197"/>
    </location>
</feature>
<gene>
    <name evidence="8" type="ORF">HMPREF9004_0953</name>
</gene>
<organism evidence="8 9">
    <name type="scientific">Schaalia cardiffensis F0333</name>
    <dbReference type="NCBI Taxonomy" id="888050"/>
    <lineage>
        <taxon>Bacteria</taxon>
        <taxon>Bacillati</taxon>
        <taxon>Actinomycetota</taxon>
        <taxon>Actinomycetes</taxon>
        <taxon>Actinomycetales</taxon>
        <taxon>Actinomycetaceae</taxon>
        <taxon>Schaalia</taxon>
    </lineage>
</organism>
<feature type="domain" description="ABC transporter" evidence="7">
    <location>
        <begin position="233"/>
        <end position="455"/>
    </location>
</feature>
<keyword evidence="4" id="KW-0067">ATP-binding</keyword>
<dbReference type="InterPro" id="IPR018710">
    <property type="entry name" value="DUF2232"/>
</dbReference>
<protein>
    <recommendedName>
        <fullName evidence="7">ABC transporter domain-containing protein</fullName>
    </recommendedName>
</protein>
<keyword evidence="9" id="KW-1185">Reference proteome</keyword>
<dbReference type="PROSITE" id="PS50893">
    <property type="entry name" value="ABC_TRANSPORTER_2"/>
    <property type="match status" value="2"/>
</dbReference>
<evidence type="ECO:0000313" key="9">
    <source>
        <dbReference type="Proteomes" id="UP000013015"/>
    </source>
</evidence>
<dbReference type="InterPro" id="IPR017871">
    <property type="entry name" value="ABC_transporter-like_CS"/>
</dbReference>
<dbReference type="SUPFAM" id="SSF52540">
    <property type="entry name" value="P-loop containing nucleoside triphosphate hydrolases"/>
    <property type="match status" value="2"/>
</dbReference>
<feature type="compositionally biased region" description="Low complexity" evidence="5">
    <location>
        <begin position="572"/>
        <end position="581"/>
    </location>
</feature>
<dbReference type="OrthoDB" id="501320at2"/>
<keyword evidence="3" id="KW-0547">Nucleotide-binding</keyword>
<dbReference type="HOGENOM" id="CLU_000604_86_7_11"/>
<evidence type="ECO:0000259" key="7">
    <source>
        <dbReference type="PROSITE" id="PS50893"/>
    </source>
</evidence>
<dbReference type="PATRIC" id="fig|888050.3.peg.899"/>
<feature type="region of interest" description="Disordered" evidence="5">
    <location>
        <begin position="539"/>
        <end position="586"/>
    </location>
</feature>
<feature type="transmembrane region" description="Helical" evidence="6">
    <location>
        <begin position="104"/>
        <end position="125"/>
    </location>
</feature>
<dbReference type="PROSITE" id="PS00211">
    <property type="entry name" value="ABC_TRANSPORTER_1"/>
    <property type="match status" value="2"/>
</dbReference>
<accession>N6WDS5</accession>